<organism evidence="2 3">
    <name type="scientific">Daphnia magna</name>
    <dbReference type="NCBI Taxonomy" id="35525"/>
    <lineage>
        <taxon>Eukaryota</taxon>
        <taxon>Metazoa</taxon>
        <taxon>Ecdysozoa</taxon>
        <taxon>Arthropoda</taxon>
        <taxon>Crustacea</taxon>
        <taxon>Branchiopoda</taxon>
        <taxon>Diplostraca</taxon>
        <taxon>Cladocera</taxon>
        <taxon>Anomopoda</taxon>
        <taxon>Daphniidae</taxon>
        <taxon>Daphnia</taxon>
    </lineage>
</organism>
<accession>A0ABQ9Z4L4</accession>
<keyword evidence="3" id="KW-1185">Reference proteome</keyword>
<evidence type="ECO:0000313" key="3">
    <source>
        <dbReference type="Proteomes" id="UP001234178"/>
    </source>
</evidence>
<protein>
    <submittedName>
        <fullName evidence="2">Uncharacterized protein</fullName>
    </submittedName>
</protein>
<feature type="region of interest" description="Disordered" evidence="1">
    <location>
        <begin position="1"/>
        <end position="50"/>
    </location>
</feature>
<sequence>MALVKNPIISATGSVNSRADHRNPNSSKEPSPKLPYVKKVGPVPRSMLTGDRTCDITEKTSKNPIISAAGSVMSLSDHRSPNTLQEPPPKLPSVWAKQPSLSLPMQTTSAKQQLFGPSCTVNAGEDQSLTLSSHEFL</sequence>
<name>A0ABQ9Z4L4_9CRUS</name>
<proteinExistence type="predicted"/>
<reference evidence="2 3" key="1">
    <citation type="journal article" date="2023" name="Nucleic Acids Res.">
        <title>The hologenome of Daphnia magna reveals possible DNA methylation and microbiome-mediated evolution of the host genome.</title>
        <authorList>
            <person name="Chaturvedi A."/>
            <person name="Li X."/>
            <person name="Dhandapani V."/>
            <person name="Marshall H."/>
            <person name="Kissane S."/>
            <person name="Cuenca-Cambronero M."/>
            <person name="Asole G."/>
            <person name="Calvet F."/>
            <person name="Ruiz-Romero M."/>
            <person name="Marangio P."/>
            <person name="Guigo R."/>
            <person name="Rago D."/>
            <person name="Mirbahai L."/>
            <person name="Eastwood N."/>
            <person name="Colbourne J.K."/>
            <person name="Zhou J."/>
            <person name="Mallon E."/>
            <person name="Orsini L."/>
        </authorList>
    </citation>
    <scope>NUCLEOTIDE SEQUENCE [LARGE SCALE GENOMIC DNA]</scope>
    <source>
        <strain evidence="2">LRV0_1</strain>
    </source>
</reference>
<gene>
    <name evidence="2" type="ORF">OUZ56_012978</name>
</gene>
<dbReference type="EMBL" id="JAOYFB010000002">
    <property type="protein sequence ID" value="KAK4007826.1"/>
    <property type="molecule type" value="Genomic_DNA"/>
</dbReference>
<comment type="caution">
    <text evidence="2">The sequence shown here is derived from an EMBL/GenBank/DDBJ whole genome shotgun (WGS) entry which is preliminary data.</text>
</comment>
<evidence type="ECO:0000313" key="2">
    <source>
        <dbReference type="EMBL" id="KAK4007826.1"/>
    </source>
</evidence>
<evidence type="ECO:0000256" key="1">
    <source>
        <dbReference type="SAM" id="MobiDB-lite"/>
    </source>
</evidence>
<dbReference type="Proteomes" id="UP001234178">
    <property type="component" value="Unassembled WGS sequence"/>
</dbReference>